<keyword evidence="2" id="KW-1185">Reference proteome</keyword>
<proteinExistence type="predicted"/>
<dbReference type="EMBL" id="LKCN02000012">
    <property type="protein sequence ID" value="RCI10616.1"/>
    <property type="molecule type" value="Genomic_DNA"/>
</dbReference>
<comment type="caution">
    <text evidence="1">The sequence shown here is derived from an EMBL/GenBank/DDBJ whole genome shotgun (WGS) entry which is preliminary data.</text>
</comment>
<accession>A0A367L871</accession>
<gene>
    <name evidence="1" type="ORF">L249_4469</name>
</gene>
<dbReference type="Proteomes" id="UP000253664">
    <property type="component" value="Unassembled WGS sequence"/>
</dbReference>
<organism evidence="1 2">
    <name type="scientific">Ophiocordyceps polyrhachis-furcata BCC 54312</name>
    <dbReference type="NCBI Taxonomy" id="1330021"/>
    <lineage>
        <taxon>Eukaryota</taxon>
        <taxon>Fungi</taxon>
        <taxon>Dikarya</taxon>
        <taxon>Ascomycota</taxon>
        <taxon>Pezizomycotina</taxon>
        <taxon>Sordariomycetes</taxon>
        <taxon>Hypocreomycetidae</taxon>
        <taxon>Hypocreales</taxon>
        <taxon>Ophiocordycipitaceae</taxon>
        <taxon>Ophiocordyceps</taxon>
    </lineage>
</organism>
<sequence length="41" mass="4662">MLTRRLIVLLKKARLACSLTYPTFLPLYGPYGPYGRSRCTA</sequence>
<reference evidence="1 2" key="1">
    <citation type="journal article" date="2015" name="BMC Genomics">
        <title>Insights from the genome of Ophiocordyceps polyrhachis-furcata to pathogenicity and host specificity in insect fungi.</title>
        <authorList>
            <person name="Wichadakul D."/>
            <person name="Kobmoo N."/>
            <person name="Ingsriswang S."/>
            <person name="Tangphatsornruang S."/>
            <person name="Chantasingh D."/>
            <person name="Luangsa-ard J.J."/>
            <person name="Eurwilaichitr L."/>
        </authorList>
    </citation>
    <scope>NUCLEOTIDE SEQUENCE [LARGE SCALE GENOMIC DNA]</scope>
    <source>
        <strain evidence="1 2">BCC 54312</strain>
    </source>
</reference>
<evidence type="ECO:0000313" key="1">
    <source>
        <dbReference type="EMBL" id="RCI10616.1"/>
    </source>
</evidence>
<dbReference type="AlphaFoldDB" id="A0A367L871"/>
<protein>
    <submittedName>
        <fullName evidence="1">Uncharacterized protein</fullName>
    </submittedName>
</protein>
<name>A0A367L871_9HYPO</name>
<evidence type="ECO:0000313" key="2">
    <source>
        <dbReference type="Proteomes" id="UP000253664"/>
    </source>
</evidence>